<keyword evidence="1" id="KW-0175">Coiled coil</keyword>
<dbReference type="STRING" id="6248.A0A0K0E0E7"/>
<feature type="coiled-coil region" evidence="1">
    <location>
        <begin position="115"/>
        <end position="152"/>
    </location>
</feature>
<reference evidence="3" key="1">
    <citation type="submission" date="2015-08" db="UniProtKB">
        <authorList>
            <consortium name="WormBaseParasite"/>
        </authorList>
    </citation>
    <scope>IDENTIFICATION</scope>
</reference>
<dbReference type="WBParaSite" id="SSTP_0000296100.1">
    <property type="protein sequence ID" value="SSTP_0000296100.1"/>
    <property type="gene ID" value="SSTP_0000296100"/>
</dbReference>
<feature type="coiled-coil region" evidence="1">
    <location>
        <begin position="9"/>
        <end position="82"/>
    </location>
</feature>
<evidence type="ECO:0000313" key="4">
    <source>
        <dbReference type="WBParaSite" id="TCONS_00001995.p1"/>
    </source>
</evidence>
<organism evidence="3">
    <name type="scientific">Strongyloides stercoralis</name>
    <name type="common">Threadworm</name>
    <dbReference type="NCBI Taxonomy" id="6248"/>
    <lineage>
        <taxon>Eukaryota</taxon>
        <taxon>Metazoa</taxon>
        <taxon>Ecdysozoa</taxon>
        <taxon>Nematoda</taxon>
        <taxon>Chromadorea</taxon>
        <taxon>Rhabditida</taxon>
        <taxon>Tylenchina</taxon>
        <taxon>Panagrolaimomorpha</taxon>
        <taxon>Strongyloidoidea</taxon>
        <taxon>Strongyloididae</taxon>
        <taxon>Strongyloides</taxon>
    </lineage>
</organism>
<protein>
    <submittedName>
        <fullName evidence="4">Cilia- and flagella-associated protein 157</fullName>
    </submittedName>
</protein>
<dbReference type="Proteomes" id="UP000035681">
    <property type="component" value="Unplaced"/>
</dbReference>
<feature type="coiled-coil region" evidence="1">
    <location>
        <begin position="202"/>
        <end position="311"/>
    </location>
</feature>
<dbReference type="AlphaFoldDB" id="A0A0K0E0E7"/>
<evidence type="ECO:0000313" key="3">
    <source>
        <dbReference type="WBParaSite" id="SSTP_0000296100.1"/>
    </source>
</evidence>
<sequence length="379" mass="45209">MLGKVFPSFKAVNEVVLQLNEKINELSEEKKYIENASNFHRLEYREILLYLRDVIEKQSLDIERLEELMKSEEAKFKERLRESEVNGQKMLEKVVADNEKIKLENLLMKTQQNAYKHMKLEMEGLYERIEEMKKVLEEKNEKISKKELKEREVAIITSDKVKKEMEIEYAEKIAKIKEELQVQNMAELCASNEIGRKLKEEIKNKDVEINIYQDNIKNLFERIEEFEKTIENYEKEREKMRNQLAKVGSQTEKSIREYKKLMEACEKSKSKEIQKREKIISELKKENENLKKELHKESKKLTEMMEEVVNERTLREQTVEAHKTQNQMLNDLKTFLNLTLGDTSNQEYIDTIFSENRIAIFAKLALLVQNIPQLDFKQK</sequence>
<proteinExistence type="predicted"/>
<accession>A0A0K0E0E7</accession>
<keyword evidence="2" id="KW-1185">Reference proteome</keyword>
<evidence type="ECO:0000313" key="2">
    <source>
        <dbReference type="Proteomes" id="UP000035681"/>
    </source>
</evidence>
<name>A0A0K0E0E7_STRER</name>
<dbReference type="WBParaSite" id="TCONS_00001995.p1">
    <property type="protein sequence ID" value="TCONS_00001995.p1"/>
    <property type="gene ID" value="XLOC_001899"/>
</dbReference>
<evidence type="ECO:0000256" key="1">
    <source>
        <dbReference type="SAM" id="Coils"/>
    </source>
</evidence>